<proteinExistence type="predicted"/>
<evidence type="ECO:0000256" key="1">
    <source>
        <dbReference type="SAM" id="MobiDB-lite"/>
    </source>
</evidence>
<dbReference type="AlphaFoldDB" id="A0A448Z1V8"/>
<name>A0A448Z1V8_9STRA</name>
<reference evidence="2 3" key="1">
    <citation type="submission" date="2019-01" db="EMBL/GenBank/DDBJ databases">
        <authorList>
            <person name="Ferrante I. M."/>
        </authorList>
    </citation>
    <scope>NUCLEOTIDE SEQUENCE [LARGE SCALE GENOMIC DNA]</scope>
    <source>
        <strain evidence="2 3">B856</strain>
    </source>
</reference>
<feature type="region of interest" description="Disordered" evidence="1">
    <location>
        <begin position="1"/>
        <end position="30"/>
    </location>
</feature>
<feature type="compositionally biased region" description="Polar residues" evidence="1">
    <location>
        <begin position="1"/>
        <end position="25"/>
    </location>
</feature>
<gene>
    <name evidence="2" type="ORF">PSNMU_V1.4_AUG-EV-PASAV3_0027640</name>
</gene>
<organism evidence="2 3">
    <name type="scientific">Pseudo-nitzschia multistriata</name>
    <dbReference type="NCBI Taxonomy" id="183589"/>
    <lineage>
        <taxon>Eukaryota</taxon>
        <taxon>Sar</taxon>
        <taxon>Stramenopiles</taxon>
        <taxon>Ochrophyta</taxon>
        <taxon>Bacillariophyta</taxon>
        <taxon>Bacillariophyceae</taxon>
        <taxon>Bacillariophycidae</taxon>
        <taxon>Bacillariales</taxon>
        <taxon>Bacillariaceae</taxon>
        <taxon>Pseudo-nitzschia</taxon>
    </lineage>
</organism>
<dbReference type="EMBL" id="CAACVS010000075">
    <property type="protein sequence ID" value="VEU36016.1"/>
    <property type="molecule type" value="Genomic_DNA"/>
</dbReference>
<accession>A0A448Z1V8</accession>
<dbReference type="Proteomes" id="UP000291116">
    <property type="component" value="Unassembled WGS sequence"/>
</dbReference>
<dbReference type="OrthoDB" id="294541at2759"/>
<sequence length="97" mass="10435">MPDTDTIWNESTQLIPNTEESNGTPGNIDGKEINRSCSFIGSLAATAGGFSEHMSESMKRIGVLGSVSIAVNSLTGPAMLTLPATYQRSGFHLRYWL</sequence>
<evidence type="ECO:0000313" key="2">
    <source>
        <dbReference type="EMBL" id="VEU36016.1"/>
    </source>
</evidence>
<evidence type="ECO:0000313" key="3">
    <source>
        <dbReference type="Proteomes" id="UP000291116"/>
    </source>
</evidence>
<protein>
    <submittedName>
        <fullName evidence="2">Uncharacterized protein</fullName>
    </submittedName>
</protein>
<keyword evidence="3" id="KW-1185">Reference proteome</keyword>